<accession>A0A947GM22</accession>
<dbReference type="EMBL" id="JADOES010000045">
    <property type="protein sequence ID" value="MBT9317397.1"/>
    <property type="molecule type" value="Genomic_DNA"/>
</dbReference>
<organism evidence="3 4">
    <name type="scientific">Leptothoe spongobia TAU-MAC 1115</name>
    <dbReference type="NCBI Taxonomy" id="1967444"/>
    <lineage>
        <taxon>Bacteria</taxon>
        <taxon>Bacillati</taxon>
        <taxon>Cyanobacteriota</taxon>
        <taxon>Cyanophyceae</taxon>
        <taxon>Nodosilineales</taxon>
        <taxon>Cymatolegaceae</taxon>
        <taxon>Leptothoe</taxon>
        <taxon>Leptothoe spongobia</taxon>
    </lineage>
</organism>
<evidence type="ECO:0000256" key="1">
    <source>
        <dbReference type="SAM" id="MobiDB-lite"/>
    </source>
</evidence>
<keyword evidence="4" id="KW-1185">Reference proteome</keyword>
<dbReference type="NCBIfam" id="NF005560">
    <property type="entry name" value="PRK07233.1"/>
    <property type="match status" value="1"/>
</dbReference>
<gene>
    <name evidence="3" type="ORF">IXB50_18400</name>
</gene>
<feature type="domain" description="Amine oxidase" evidence="2">
    <location>
        <begin position="33"/>
        <end position="431"/>
    </location>
</feature>
<dbReference type="Pfam" id="PF01593">
    <property type="entry name" value="Amino_oxidase"/>
    <property type="match status" value="1"/>
</dbReference>
<dbReference type="InterPro" id="IPR036188">
    <property type="entry name" value="FAD/NAD-bd_sf"/>
</dbReference>
<dbReference type="InterPro" id="IPR050464">
    <property type="entry name" value="Zeta_carotene_desat/Oxidored"/>
</dbReference>
<name>A0A947GM22_9CYAN</name>
<dbReference type="InterPro" id="IPR002937">
    <property type="entry name" value="Amino_oxidase"/>
</dbReference>
<reference evidence="3" key="1">
    <citation type="submission" date="2020-11" db="EMBL/GenBank/DDBJ databases">
        <authorList>
            <person name="Konstantinou D."/>
            <person name="Gkelis S."/>
            <person name="Popin R."/>
            <person name="Fewer D."/>
            <person name="Sivonen K."/>
        </authorList>
    </citation>
    <scope>NUCLEOTIDE SEQUENCE</scope>
    <source>
        <strain evidence="3">TAU-MAC 1115</strain>
    </source>
</reference>
<feature type="region of interest" description="Disordered" evidence="1">
    <location>
        <begin position="1"/>
        <end position="20"/>
    </location>
</feature>
<evidence type="ECO:0000313" key="3">
    <source>
        <dbReference type="EMBL" id="MBT9317397.1"/>
    </source>
</evidence>
<evidence type="ECO:0000259" key="2">
    <source>
        <dbReference type="Pfam" id="PF01593"/>
    </source>
</evidence>
<protein>
    <submittedName>
        <fullName evidence="3">NAD(P)/FAD-dependent oxidoreductase</fullName>
    </submittedName>
</protein>
<dbReference type="Gene3D" id="3.90.660.20">
    <property type="entry name" value="Protoporphyrinogen oxidase, mitochondrial, domain 2"/>
    <property type="match status" value="1"/>
</dbReference>
<sequence length="477" mass="53632">MTDPSSQHWPPKEQAPKTWGPKSWAIVGGGMLGLTLAHRLAQAGQQVTLYEAAPELGGLASAWHLGDVIWDRHYHVTLLSDLRMRGILQELGLEQDMQWEITKTGVYADSQLYSVSNAIEFLKFPPLGLLDKIRLAITILYGARINNWRRLEQIPVTQWLGRWSGKRTLNKFWKPLLRAKLGENYRIASAAFIWATIARLYAARRNGLKEERFGYLKGGYRRLLETFGDRLKAEGVEILTGARVEQVRRSKESDQLQIVQSRLDDQGNQSVDVRKFDQVVVTTAAPIAAKICHGLNQDELARLFNIQYQGIVCASLLLKRPLSPYYVTNITDDAPFTGVIEMTALVDPAELNGHHLIYLPKYVPAEDDTLKLSDEFIKEEFLSGLEAMYPDFKRDQVSAFQISRVKYVMALSTLNYSTQLPPVHTSVPGLHILNSAHIVNGTLNVNDTIQLAERHIGSLLAEANQGTKLRHTSDIGL</sequence>
<comment type="caution">
    <text evidence="3">The sequence shown here is derived from an EMBL/GenBank/DDBJ whole genome shotgun (WGS) entry which is preliminary data.</text>
</comment>
<dbReference type="Proteomes" id="UP000717364">
    <property type="component" value="Unassembled WGS sequence"/>
</dbReference>
<dbReference type="RefSeq" id="WP_215610463.1">
    <property type="nucleotide sequence ID" value="NZ_JADOES010000045.1"/>
</dbReference>
<dbReference type="SUPFAM" id="SSF51905">
    <property type="entry name" value="FAD/NAD(P)-binding domain"/>
    <property type="match status" value="1"/>
</dbReference>
<dbReference type="Gene3D" id="1.10.3110.10">
    <property type="entry name" value="protoporphyrinogen ix oxidase, domain 3"/>
    <property type="match status" value="1"/>
</dbReference>
<dbReference type="AlphaFoldDB" id="A0A947GM22"/>
<dbReference type="Gene3D" id="3.50.50.60">
    <property type="entry name" value="FAD/NAD(P)-binding domain"/>
    <property type="match status" value="1"/>
</dbReference>
<dbReference type="GO" id="GO:0016491">
    <property type="term" value="F:oxidoreductase activity"/>
    <property type="evidence" value="ECO:0007669"/>
    <property type="project" value="InterPro"/>
</dbReference>
<reference evidence="3" key="2">
    <citation type="journal article" date="2021" name="Mar. Drugs">
        <title>Genome Reduction and Secondary Metabolism of the Marine Sponge-Associated Cyanobacterium Leptothoe.</title>
        <authorList>
            <person name="Konstantinou D."/>
            <person name="Popin R.V."/>
            <person name="Fewer D.P."/>
            <person name="Sivonen K."/>
            <person name="Gkelis S."/>
        </authorList>
    </citation>
    <scope>NUCLEOTIDE SEQUENCE</scope>
    <source>
        <strain evidence="3">TAU-MAC 1115</strain>
    </source>
</reference>
<proteinExistence type="predicted"/>
<dbReference type="PANTHER" id="PTHR42923">
    <property type="entry name" value="PROTOPORPHYRINOGEN OXIDASE"/>
    <property type="match status" value="1"/>
</dbReference>
<evidence type="ECO:0000313" key="4">
    <source>
        <dbReference type="Proteomes" id="UP000717364"/>
    </source>
</evidence>
<dbReference type="PANTHER" id="PTHR42923:SF46">
    <property type="entry name" value="AMINE OXIDASE"/>
    <property type="match status" value="1"/>
</dbReference>